<evidence type="ECO:0000256" key="4">
    <source>
        <dbReference type="ARBA" id="ARBA00023242"/>
    </source>
</evidence>
<dbReference type="Pfam" id="PF13921">
    <property type="entry name" value="Myb_DNA-bind_6"/>
    <property type="match status" value="1"/>
</dbReference>
<dbReference type="GO" id="GO:0042795">
    <property type="term" value="P:snRNA transcription by RNA polymerase II"/>
    <property type="evidence" value="ECO:0007669"/>
    <property type="project" value="TreeGrafter"/>
</dbReference>
<keyword evidence="4" id="KW-0539">Nucleus</keyword>
<dbReference type="Proteomes" id="UP000507470">
    <property type="component" value="Unassembled WGS sequence"/>
</dbReference>
<feature type="compositionally biased region" description="Basic and acidic residues" evidence="5">
    <location>
        <begin position="1687"/>
        <end position="1717"/>
    </location>
</feature>
<feature type="domain" description="SANT" evidence="7">
    <location>
        <begin position="420"/>
        <end position="462"/>
    </location>
</feature>
<feature type="compositionally biased region" description="Polar residues" evidence="5">
    <location>
        <begin position="1646"/>
        <end position="1656"/>
    </location>
</feature>
<dbReference type="EMBL" id="CACVKT020008919">
    <property type="protein sequence ID" value="CAC5418460.1"/>
    <property type="molecule type" value="Genomic_DNA"/>
</dbReference>
<dbReference type="InterPro" id="IPR001005">
    <property type="entry name" value="SANT/Myb"/>
</dbReference>
<dbReference type="GO" id="GO:0000978">
    <property type="term" value="F:RNA polymerase II cis-regulatory region sequence-specific DNA binding"/>
    <property type="evidence" value="ECO:0007669"/>
    <property type="project" value="TreeGrafter"/>
</dbReference>
<feature type="domain" description="Myb-like" evidence="6">
    <location>
        <begin position="413"/>
        <end position="464"/>
    </location>
</feature>
<dbReference type="Pfam" id="PF00249">
    <property type="entry name" value="Myb_DNA-binding"/>
    <property type="match status" value="1"/>
</dbReference>
<feature type="region of interest" description="Disordered" evidence="5">
    <location>
        <begin position="896"/>
        <end position="932"/>
    </location>
</feature>
<dbReference type="OrthoDB" id="2143914at2759"/>
<dbReference type="GO" id="GO:0001006">
    <property type="term" value="F:RNA polymerase III type 3 promoter sequence-specific DNA binding"/>
    <property type="evidence" value="ECO:0007669"/>
    <property type="project" value="TreeGrafter"/>
</dbReference>
<evidence type="ECO:0000256" key="5">
    <source>
        <dbReference type="SAM" id="MobiDB-lite"/>
    </source>
</evidence>
<keyword evidence="2" id="KW-0238">DNA-binding</keyword>
<dbReference type="PROSITE" id="PS51294">
    <property type="entry name" value="HTH_MYB"/>
    <property type="match status" value="3"/>
</dbReference>
<evidence type="ECO:0000259" key="7">
    <source>
        <dbReference type="PROSITE" id="PS51293"/>
    </source>
</evidence>
<evidence type="ECO:0000256" key="1">
    <source>
        <dbReference type="ARBA" id="ARBA00023015"/>
    </source>
</evidence>
<evidence type="ECO:0000256" key="2">
    <source>
        <dbReference type="ARBA" id="ARBA00023125"/>
    </source>
</evidence>
<evidence type="ECO:0000313" key="9">
    <source>
        <dbReference type="EMBL" id="CAC5418460.1"/>
    </source>
</evidence>
<gene>
    <name evidence="9" type="ORF">MCOR_50896</name>
</gene>
<sequence length="1717" mass="196660">MENNQELCKDSERRKLQEDIERLQNVIGDDDFNSDEDSDNDILHIDINSTAEGEEDFRQTPGGFSSQAASVIHDSVVVEDDREGDEIVINLNENVPIDPDTCLALNKAYQEVLLDTLRSIEMALIENRDKQDRLQENLDENPKRAKVTDSTGRRTITSYQRPFFSDVYGNVPPPNTDVFIKRSTEEQRQDIRPQQAWRKNMKTAMKEAVYLDSLSQQTRDLLNRKEIYYEKLSNMSKEAHGEEYEKFVEKINDIDTEVKRIMNLPKEDVIKKADTDRVDWMKISNTVLKNLRDPTECELYWKNTLNPAINKQDFVKAEKDKLKKLVNKYDHKNWVAIAKELGTNRTPFQCFQYYQQHLNEIFTKRDWTELEDQMLIDVVDGCRVGKIISWTQVSYFIEGRSSNQCALRWTQINPEVKRGKWSDEEDTKLLCAVYLYGEKEWDKVAEYVPGRTVPQCRERYKSSLDPTLRPPDYWTYEEDKQMLIIAEQLRKPDGKIPWSKAAERLPGRNDNMVLTRYKKLMEWKEKCGWLETQDAKTKLDLGYLDIEALSKGKGVRFGNRLRKKSKEKSVLLEKQNQEDYRRLSKELSKLPVVEFRLDYVKQLKDKREGNLVVPRPPLMYRYTRRLTKNIWTRKKHMKNLVEKHLSSINVTKPEDRVLIPEKTAQEFKPFTSLSERQMMKVQRILEKKNPCEISVKELLETTKKEKPITFETVSFRRDRKDRLDAEIEKKIMDILQFKHCYITKWRKPCGRPKKFYIFYPKGKKPTRFEPENTVQLSTVTSTLLFNALEIDGKKAMEIYPTLIAKKRKILKPVFELLGRCFPKALPVPPPVVPSGPNGNGTKRKSSNEDNEATSHRPKRKTRLTPATPIEDGEQILPDESMSRIVNNIIETTRRDVLRQDKGKLGSCPTSPGDPESSFKPHRKRKSTTSYVTSDKQPKIITVNVNPTITTSSQMKMPKIVPLNTQKSTKGPVPTALITNTNTIQNKPGQQIVQLVQSQLLGANTLKPGQKVPTSSPRVIVLKQSPRAQGQNRFPILPPSVTTIRGYEELMCQTNLLKARAGDKYNPYFYFEKSQILENRVNPVMNERNIVSRLNFVDKVDRALETGARKVNAVLSGKSHRPDKAGSWMHPRKDLLKDLRQSEEYIKLKRRFDALFMWPAFLSLLKPEEENFFDKQEQEKKLVSFDEFMELEEEKNKKLRAEEAAEEEDIKPVMEVETKPKSKYASMRGKLFVYYRQKARERKKQISEKRKMAKQMQMKSIAEKGIENIRAERMAKENAFKEKQIKKWSSLVGQKQSARLIEKQDESDNEEDRKIYIPELPLKNKKRQKLRSLKALTTVMELKKKGSSVNQAFAEMRKKRALKVQLKKLKAAKTETAEISSPVKSVVPPPGYEMVPTAPGYMMVPMMVSPGGTSTVQMQPPATTSNSSPNKVMQPMYLMPPSPNSTSTAGALPYPVFFMPNLSGISPFQTVGQDNTGVPTVSLPPHTAGQHIPTISLPPLTAGQHIPTVAWPPHTAGQHIPTISLPPVSIPLQTIEVDIPTVPLPPVTSDHEQTTQVSSPPEQSTDTYNSIFQSANLSPKIISVVGADNTVASPFKSTTSEKSETSHVFLGTVPGQGSSPMLISVPKDSDMTVKQLIQMMGDKSRQTTETVMDQNEIGQDEPTTDGNKSRQTTETIIDQNEIGQDEPATDRNKSLLEESEGDKNIEINTNRKDSASEN</sequence>
<dbReference type="InterPro" id="IPR051575">
    <property type="entry name" value="Myb-like_DNA-bd"/>
</dbReference>
<keyword evidence="3" id="KW-0804">Transcription</keyword>
<dbReference type="InterPro" id="IPR017884">
    <property type="entry name" value="SANT_dom"/>
</dbReference>
<dbReference type="InterPro" id="IPR009057">
    <property type="entry name" value="Homeodomain-like_sf"/>
</dbReference>
<evidence type="ECO:0000313" key="10">
    <source>
        <dbReference type="Proteomes" id="UP000507470"/>
    </source>
</evidence>
<dbReference type="Gene3D" id="1.10.10.60">
    <property type="entry name" value="Homeodomain-like"/>
    <property type="match status" value="4"/>
</dbReference>
<evidence type="ECO:0000256" key="3">
    <source>
        <dbReference type="ARBA" id="ARBA00023163"/>
    </source>
</evidence>
<reference evidence="9 10" key="1">
    <citation type="submission" date="2020-06" db="EMBL/GenBank/DDBJ databases">
        <authorList>
            <person name="Li R."/>
            <person name="Bekaert M."/>
        </authorList>
    </citation>
    <scope>NUCLEOTIDE SEQUENCE [LARGE SCALE GENOMIC DNA]</scope>
    <source>
        <strain evidence="10">wild</strain>
    </source>
</reference>
<feature type="domain" description="HTH myb-type" evidence="8">
    <location>
        <begin position="306"/>
        <end position="362"/>
    </location>
</feature>
<name>A0A6J8ED96_MYTCO</name>
<dbReference type="GO" id="GO:0019185">
    <property type="term" value="C:snRNA-activating protein complex"/>
    <property type="evidence" value="ECO:0007669"/>
    <property type="project" value="TreeGrafter"/>
</dbReference>
<dbReference type="GO" id="GO:0042796">
    <property type="term" value="P:snRNA transcription by RNA polymerase III"/>
    <property type="evidence" value="ECO:0007669"/>
    <property type="project" value="TreeGrafter"/>
</dbReference>
<dbReference type="PANTHER" id="PTHR46621:SF1">
    <property type="entry name" value="SNRNA-ACTIVATING PROTEIN COMPLEX SUBUNIT 4"/>
    <property type="match status" value="1"/>
</dbReference>
<feature type="domain" description="HTH myb-type" evidence="8">
    <location>
        <begin position="413"/>
        <end position="468"/>
    </location>
</feature>
<feature type="compositionally biased region" description="Polar residues" evidence="5">
    <location>
        <begin position="1663"/>
        <end position="1681"/>
    </location>
</feature>
<evidence type="ECO:0000259" key="6">
    <source>
        <dbReference type="PROSITE" id="PS50090"/>
    </source>
</evidence>
<proteinExistence type="predicted"/>
<keyword evidence="10" id="KW-1185">Reference proteome</keyword>
<protein>
    <submittedName>
        <fullName evidence="9">SNAPC4</fullName>
    </submittedName>
</protein>
<feature type="domain" description="Myb-like" evidence="6">
    <location>
        <begin position="359"/>
        <end position="412"/>
    </location>
</feature>
<dbReference type="CDD" id="cd00167">
    <property type="entry name" value="SANT"/>
    <property type="match status" value="4"/>
</dbReference>
<feature type="domain" description="HTH myb-type" evidence="8">
    <location>
        <begin position="364"/>
        <end position="409"/>
    </location>
</feature>
<keyword evidence="1" id="KW-0805">Transcription regulation</keyword>
<dbReference type="PANTHER" id="PTHR46621">
    <property type="entry name" value="SNRNA-ACTIVATING PROTEIN COMPLEX SUBUNIT 4"/>
    <property type="match status" value="1"/>
</dbReference>
<accession>A0A6J8ED96</accession>
<dbReference type="SMART" id="SM00717">
    <property type="entry name" value="SANT"/>
    <property type="match status" value="5"/>
</dbReference>
<feature type="region of interest" description="Disordered" evidence="5">
    <location>
        <begin position="827"/>
        <end position="878"/>
    </location>
</feature>
<dbReference type="InterPro" id="IPR017930">
    <property type="entry name" value="Myb_dom"/>
</dbReference>
<feature type="compositionally biased region" description="Polar residues" evidence="5">
    <location>
        <begin position="1553"/>
        <end position="1566"/>
    </location>
</feature>
<feature type="domain" description="Myb-like" evidence="6">
    <location>
        <begin position="306"/>
        <end position="358"/>
    </location>
</feature>
<feature type="region of interest" description="Disordered" evidence="5">
    <location>
        <begin position="1640"/>
        <end position="1717"/>
    </location>
</feature>
<feature type="domain" description="Myb-like" evidence="6">
    <location>
        <begin position="474"/>
        <end position="521"/>
    </location>
</feature>
<evidence type="ECO:0000259" key="8">
    <source>
        <dbReference type="PROSITE" id="PS51294"/>
    </source>
</evidence>
<organism evidence="9 10">
    <name type="scientific">Mytilus coruscus</name>
    <name type="common">Sea mussel</name>
    <dbReference type="NCBI Taxonomy" id="42192"/>
    <lineage>
        <taxon>Eukaryota</taxon>
        <taxon>Metazoa</taxon>
        <taxon>Spiralia</taxon>
        <taxon>Lophotrochozoa</taxon>
        <taxon>Mollusca</taxon>
        <taxon>Bivalvia</taxon>
        <taxon>Autobranchia</taxon>
        <taxon>Pteriomorphia</taxon>
        <taxon>Mytilida</taxon>
        <taxon>Mytiloidea</taxon>
        <taxon>Mytilidae</taxon>
        <taxon>Mytilinae</taxon>
        <taxon>Mytilus</taxon>
    </lineage>
</organism>
<dbReference type="PROSITE" id="PS50090">
    <property type="entry name" value="MYB_LIKE"/>
    <property type="match status" value="4"/>
</dbReference>
<dbReference type="PROSITE" id="PS51293">
    <property type="entry name" value="SANT"/>
    <property type="match status" value="1"/>
</dbReference>
<feature type="region of interest" description="Disordered" evidence="5">
    <location>
        <begin position="1546"/>
        <end position="1566"/>
    </location>
</feature>
<dbReference type="SUPFAM" id="SSF46689">
    <property type="entry name" value="Homeodomain-like"/>
    <property type="match status" value="3"/>
</dbReference>